<keyword evidence="6 12" id="KW-0347">Helicase</keyword>
<dbReference type="Proteomes" id="UP000229098">
    <property type="component" value="Unassembled WGS sequence"/>
</dbReference>
<dbReference type="AlphaFoldDB" id="A0A2M8KW14"/>
<keyword evidence="8 12" id="KW-0238">DNA-binding</keyword>
<dbReference type="GO" id="GO:0003677">
    <property type="term" value="F:DNA binding"/>
    <property type="evidence" value="ECO:0007669"/>
    <property type="project" value="UniProtKB-UniRule"/>
</dbReference>
<evidence type="ECO:0000256" key="7">
    <source>
        <dbReference type="ARBA" id="ARBA00022840"/>
    </source>
</evidence>
<keyword evidence="7 12" id="KW-0067">ATP-binding</keyword>
<evidence type="ECO:0000256" key="11">
    <source>
        <dbReference type="NCBIfam" id="TIGR00665"/>
    </source>
</evidence>
<evidence type="ECO:0000256" key="10">
    <source>
        <dbReference type="ARBA" id="ARBA00048954"/>
    </source>
</evidence>
<dbReference type="InterPro" id="IPR007692">
    <property type="entry name" value="DNA_helicase_DnaB"/>
</dbReference>
<name>A0A2M8KW14_9BACT</name>
<dbReference type="SMART" id="SM00382">
    <property type="entry name" value="AAA"/>
    <property type="match status" value="1"/>
</dbReference>
<dbReference type="Pfam" id="PF03796">
    <property type="entry name" value="DnaB_C"/>
    <property type="match status" value="1"/>
</dbReference>
<evidence type="ECO:0000256" key="1">
    <source>
        <dbReference type="ARBA" id="ARBA00008428"/>
    </source>
</evidence>
<dbReference type="GO" id="GO:0006269">
    <property type="term" value="P:DNA replication, synthesis of primer"/>
    <property type="evidence" value="ECO:0007669"/>
    <property type="project" value="UniProtKB-UniRule"/>
</dbReference>
<dbReference type="EC" id="5.6.2.3" evidence="11 12"/>
<dbReference type="Pfam" id="PF00772">
    <property type="entry name" value="DnaB"/>
    <property type="match status" value="1"/>
</dbReference>
<dbReference type="EMBL" id="PFEF01000010">
    <property type="protein sequence ID" value="PJE64125.1"/>
    <property type="molecule type" value="Genomic_DNA"/>
</dbReference>
<evidence type="ECO:0000256" key="4">
    <source>
        <dbReference type="ARBA" id="ARBA00022741"/>
    </source>
</evidence>
<evidence type="ECO:0000313" key="15">
    <source>
        <dbReference type="Proteomes" id="UP000229098"/>
    </source>
</evidence>
<dbReference type="InterPro" id="IPR016136">
    <property type="entry name" value="DNA_helicase_N/primase_C"/>
</dbReference>
<evidence type="ECO:0000256" key="12">
    <source>
        <dbReference type="RuleBase" id="RU362085"/>
    </source>
</evidence>
<dbReference type="GO" id="GO:1990077">
    <property type="term" value="C:primosome complex"/>
    <property type="evidence" value="ECO:0007669"/>
    <property type="project" value="UniProtKB-UniRule"/>
</dbReference>
<sequence length="466" mass="52378">MAQQPIHENKVQPSPFNVRVPPQNTEAEMSVLGSLMLDKDAFNKIADILAPEHFYNDKHRIIFEAIMDLIEKREPIDILALSNRLREKKLLDIAGGVSYLTSLVNTVPTASNIVNYAEIVHRKYVLRSIIKTSGEISQLGYQESDEVELLLDEAEKKIFSISHGSLRQRFIPVAETTDGAWDRFEKMQSGGERLRGVSTGFNGIDNLLSGLQSSDLVILAARPSVGKTTFALDIARHAAIKSQIPVGIFSLEMSTEQVVDRLIASEAQVDSWRLRTGRIPHDSDDFFRIRDALDRLSKSPLYIDDEPSNTVLQMRAMARRLQAEHGLGLIIVDYLQLITWHKSSSDSLVREITEISRALKALARELSVPVLALSQLSRAVEQRHPAIPRLSDLRDSGSIEQDADVVMFLYREDRYKDDSDNKNIVEVQIAKHRNGPLGKVGLFFNQEKISFQDMEKGSTEQSYGVS</sequence>
<keyword evidence="5 12" id="KW-0378">Hydrolase</keyword>
<keyword evidence="4 12" id="KW-0547">Nucleotide-binding</keyword>
<evidence type="ECO:0000313" key="14">
    <source>
        <dbReference type="EMBL" id="PJE64125.1"/>
    </source>
</evidence>
<comment type="similarity">
    <text evidence="1 12">Belongs to the helicase family. DnaB subfamily.</text>
</comment>
<dbReference type="InterPro" id="IPR036185">
    <property type="entry name" value="DNA_heli_DnaB-like_N_sf"/>
</dbReference>
<keyword evidence="9" id="KW-0413">Isomerase</keyword>
<dbReference type="InterPro" id="IPR007693">
    <property type="entry name" value="DNA_helicase_DnaB-like_N"/>
</dbReference>
<dbReference type="InterPro" id="IPR003593">
    <property type="entry name" value="AAA+_ATPase"/>
</dbReference>
<comment type="caution">
    <text evidence="14">The sequence shown here is derived from an EMBL/GenBank/DDBJ whole genome shotgun (WGS) entry which is preliminary data.</text>
</comment>
<evidence type="ECO:0000256" key="9">
    <source>
        <dbReference type="ARBA" id="ARBA00023235"/>
    </source>
</evidence>
<dbReference type="FunFam" id="1.10.860.10:FF:000001">
    <property type="entry name" value="Replicative DNA helicase"/>
    <property type="match status" value="1"/>
</dbReference>
<dbReference type="Gene3D" id="1.10.860.10">
    <property type="entry name" value="DNAb Helicase, Chain A"/>
    <property type="match status" value="1"/>
</dbReference>
<dbReference type="CDD" id="cd00984">
    <property type="entry name" value="DnaB_C"/>
    <property type="match status" value="1"/>
</dbReference>
<dbReference type="PROSITE" id="PS51199">
    <property type="entry name" value="SF4_HELICASE"/>
    <property type="match status" value="1"/>
</dbReference>
<dbReference type="GO" id="GO:0016887">
    <property type="term" value="F:ATP hydrolysis activity"/>
    <property type="evidence" value="ECO:0007669"/>
    <property type="project" value="RHEA"/>
</dbReference>
<dbReference type="GO" id="GO:0005829">
    <property type="term" value="C:cytosol"/>
    <property type="evidence" value="ECO:0007669"/>
    <property type="project" value="TreeGrafter"/>
</dbReference>
<organism evidence="14 15">
    <name type="scientific">Candidatus Ryanbacteria bacterium CG10_big_fil_rev_8_21_14_0_10_43_42</name>
    <dbReference type="NCBI Taxonomy" id="1974864"/>
    <lineage>
        <taxon>Bacteria</taxon>
        <taxon>Candidatus Ryaniibacteriota</taxon>
    </lineage>
</organism>
<protein>
    <recommendedName>
        <fullName evidence="11 12">Replicative DNA helicase</fullName>
        <ecNumber evidence="11 12">5.6.2.3</ecNumber>
    </recommendedName>
</protein>
<feature type="domain" description="SF4 helicase" evidence="13">
    <location>
        <begin position="190"/>
        <end position="458"/>
    </location>
</feature>
<reference evidence="15" key="1">
    <citation type="submission" date="2017-09" db="EMBL/GenBank/DDBJ databases">
        <title>Depth-based differentiation of microbial function through sediment-hosted aquifers and enrichment of novel symbionts in the deep terrestrial subsurface.</title>
        <authorList>
            <person name="Probst A.J."/>
            <person name="Ladd B."/>
            <person name="Jarett J.K."/>
            <person name="Geller-Mcgrath D.E."/>
            <person name="Sieber C.M.K."/>
            <person name="Emerson J.B."/>
            <person name="Anantharaman K."/>
            <person name="Thomas B.C."/>
            <person name="Malmstrom R."/>
            <person name="Stieglmeier M."/>
            <person name="Klingl A."/>
            <person name="Woyke T."/>
            <person name="Ryan C.M."/>
            <person name="Banfield J.F."/>
        </authorList>
    </citation>
    <scope>NUCLEOTIDE SEQUENCE [LARGE SCALE GENOMIC DNA]</scope>
</reference>
<comment type="function">
    <text evidence="12">The main replicative DNA helicase, it participates in initiation and elongation during chromosome replication. Travels ahead of the DNA replisome, separating dsDNA into templates for DNA synthesis. A processive ATP-dependent 5'-3' DNA helicase it has DNA-dependent ATPase activity.</text>
</comment>
<dbReference type="GO" id="GO:0043139">
    <property type="term" value="F:5'-3' DNA helicase activity"/>
    <property type="evidence" value="ECO:0007669"/>
    <property type="project" value="UniProtKB-EC"/>
</dbReference>
<dbReference type="Gene3D" id="3.40.50.300">
    <property type="entry name" value="P-loop containing nucleotide triphosphate hydrolases"/>
    <property type="match status" value="1"/>
</dbReference>
<dbReference type="GO" id="GO:0005524">
    <property type="term" value="F:ATP binding"/>
    <property type="evidence" value="ECO:0007669"/>
    <property type="project" value="UniProtKB-UniRule"/>
</dbReference>
<evidence type="ECO:0000256" key="6">
    <source>
        <dbReference type="ARBA" id="ARBA00022806"/>
    </source>
</evidence>
<evidence type="ECO:0000256" key="3">
    <source>
        <dbReference type="ARBA" id="ARBA00022705"/>
    </source>
</evidence>
<evidence type="ECO:0000256" key="5">
    <source>
        <dbReference type="ARBA" id="ARBA00022801"/>
    </source>
</evidence>
<dbReference type="NCBIfam" id="NF004384">
    <property type="entry name" value="PRK05748.1"/>
    <property type="match status" value="1"/>
</dbReference>
<proteinExistence type="inferred from homology"/>
<dbReference type="InterPro" id="IPR007694">
    <property type="entry name" value="DNA_helicase_DnaB-like_C"/>
</dbReference>
<evidence type="ECO:0000256" key="8">
    <source>
        <dbReference type="ARBA" id="ARBA00023125"/>
    </source>
</evidence>
<dbReference type="PANTHER" id="PTHR30153:SF2">
    <property type="entry name" value="REPLICATIVE DNA HELICASE"/>
    <property type="match status" value="1"/>
</dbReference>
<dbReference type="InterPro" id="IPR027417">
    <property type="entry name" value="P-loop_NTPase"/>
</dbReference>
<comment type="catalytic activity">
    <reaction evidence="10 12">
        <text>ATP + H2O = ADP + phosphate + H(+)</text>
        <dbReference type="Rhea" id="RHEA:13065"/>
        <dbReference type="ChEBI" id="CHEBI:15377"/>
        <dbReference type="ChEBI" id="CHEBI:15378"/>
        <dbReference type="ChEBI" id="CHEBI:30616"/>
        <dbReference type="ChEBI" id="CHEBI:43474"/>
        <dbReference type="ChEBI" id="CHEBI:456216"/>
        <dbReference type="EC" id="5.6.2.3"/>
    </reaction>
</comment>
<accession>A0A2M8KW14</accession>
<evidence type="ECO:0000256" key="2">
    <source>
        <dbReference type="ARBA" id="ARBA00022515"/>
    </source>
</evidence>
<dbReference type="SUPFAM" id="SSF48024">
    <property type="entry name" value="N-terminal domain of DnaB helicase"/>
    <property type="match status" value="1"/>
</dbReference>
<gene>
    <name evidence="14" type="primary">dnaB</name>
    <name evidence="14" type="ORF">COU90_04620</name>
</gene>
<keyword evidence="3 12" id="KW-0235">DNA replication</keyword>
<dbReference type="PANTHER" id="PTHR30153">
    <property type="entry name" value="REPLICATIVE DNA HELICASE DNAB"/>
    <property type="match status" value="1"/>
</dbReference>
<evidence type="ECO:0000259" key="13">
    <source>
        <dbReference type="PROSITE" id="PS51199"/>
    </source>
</evidence>
<dbReference type="SUPFAM" id="SSF52540">
    <property type="entry name" value="P-loop containing nucleoside triphosphate hydrolases"/>
    <property type="match status" value="1"/>
</dbReference>
<dbReference type="NCBIfam" id="TIGR00665">
    <property type="entry name" value="DnaB"/>
    <property type="match status" value="1"/>
</dbReference>
<keyword evidence="2 12" id="KW-0639">Primosome</keyword>